<evidence type="ECO:0000313" key="2">
    <source>
        <dbReference type="Proteomes" id="UP000294513"/>
    </source>
</evidence>
<comment type="caution">
    <text evidence="1">The sequence shown here is derived from an EMBL/GenBank/DDBJ whole genome shotgun (WGS) entry which is preliminary data.</text>
</comment>
<evidence type="ECO:0000313" key="1">
    <source>
        <dbReference type="EMBL" id="TDD93330.1"/>
    </source>
</evidence>
<dbReference type="Proteomes" id="UP000294513">
    <property type="component" value="Unassembled WGS sequence"/>
</dbReference>
<dbReference type="EMBL" id="SMKU01000034">
    <property type="protein sequence ID" value="TDD93330.1"/>
    <property type="molecule type" value="Genomic_DNA"/>
</dbReference>
<gene>
    <name evidence="1" type="ORF">E1298_10110</name>
</gene>
<proteinExistence type="predicted"/>
<reference evidence="1 2" key="1">
    <citation type="submission" date="2019-03" db="EMBL/GenBank/DDBJ databases">
        <title>Draft genome sequences of novel Actinobacteria.</title>
        <authorList>
            <person name="Sahin N."/>
            <person name="Ay H."/>
            <person name="Saygin H."/>
        </authorList>
    </citation>
    <scope>NUCLEOTIDE SEQUENCE [LARGE SCALE GENOMIC DNA]</scope>
    <source>
        <strain evidence="1 2">H3C3</strain>
    </source>
</reference>
<dbReference type="AlphaFoldDB" id="A0A4R5C5P1"/>
<keyword evidence="2" id="KW-1185">Reference proteome</keyword>
<dbReference type="RefSeq" id="WP_131891595.1">
    <property type="nucleotide sequence ID" value="NZ_SMKU01000034.1"/>
</dbReference>
<protein>
    <submittedName>
        <fullName evidence="1">Uncharacterized protein</fullName>
    </submittedName>
</protein>
<accession>A0A4R5C5P1</accession>
<name>A0A4R5C5P1_9ACTN</name>
<organism evidence="1 2">
    <name type="scientific">Actinomadura rubrisoli</name>
    <dbReference type="NCBI Taxonomy" id="2530368"/>
    <lineage>
        <taxon>Bacteria</taxon>
        <taxon>Bacillati</taxon>
        <taxon>Actinomycetota</taxon>
        <taxon>Actinomycetes</taxon>
        <taxon>Streptosporangiales</taxon>
        <taxon>Thermomonosporaceae</taxon>
        <taxon>Actinomadura</taxon>
    </lineage>
</organism>
<sequence>MHSAPSPEALAEYEAHGAHVVTIDPGQAVVLARCELLRPPASRDAALRWYVPPRQLPHHTA</sequence>
<dbReference type="OrthoDB" id="3540289at2"/>